<gene>
    <name evidence="8" type="primary">nhaC</name>
    <name evidence="8" type="ORF">CAV_0481</name>
</gene>
<dbReference type="InterPro" id="IPR018461">
    <property type="entry name" value="Na/H_Antiport_NhaC-like_C"/>
</dbReference>
<keyword evidence="5 6" id="KW-0472">Membrane</keyword>
<feature type="transmembrane region" description="Helical" evidence="6">
    <location>
        <begin position="393"/>
        <end position="410"/>
    </location>
</feature>
<comment type="subcellular location">
    <subcellularLocation>
        <location evidence="1">Cell membrane</location>
        <topology evidence="1">Multi-pass membrane protein</topology>
    </subcellularLocation>
</comment>
<proteinExistence type="predicted"/>
<accession>A0A222MVS0</accession>
<keyword evidence="4 6" id="KW-1133">Transmembrane helix</keyword>
<feature type="transmembrane region" description="Helical" evidence="6">
    <location>
        <begin position="94"/>
        <end position="112"/>
    </location>
</feature>
<evidence type="ECO:0000256" key="4">
    <source>
        <dbReference type="ARBA" id="ARBA00022989"/>
    </source>
</evidence>
<feature type="transmembrane region" description="Helical" evidence="6">
    <location>
        <begin position="518"/>
        <end position="543"/>
    </location>
</feature>
<protein>
    <submittedName>
        <fullName evidence="8">Na+/H+ antiporter</fullName>
    </submittedName>
</protein>
<evidence type="ECO:0000259" key="7">
    <source>
        <dbReference type="Pfam" id="PF03553"/>
    </source>
</evidence>
<sequence>MKIISILIFLSSFSLANEADFNASYYGILTLLPPFLAIVLAFVTKDVIFSLFVGALSGTFMLAFSESSSIIASIIPAFISYIDRVLNSMTNNSNAGIIMQVLTIGGLIALITKNGGTKAVALWFAKKAKDAKNSQFATWCMGLFIFFDDYANSLIIGPVMRPISDKFRISREKLAFIIDSTAAPVTGLAIISTWIGLEISLIHTGYDLVDPAVFASLHIARDDINAFEIFVQTIPYRFYNLFILIFVLLTIYMGKEFGPMLKAEKRARAGEIAKEHLVESGGLEDEILEPDENTKLKASNAILPLLTLIIFAILSFYYSGYNAIKDEGLKAMIDESPLSFFALRTCFAEANSSTALFQSAVIASILAIILGIYRKTFTLRTAISTWLRGWKTMISTVAILLCAWSLSSVIKDLGTSKYLIEILTDTTPLFLLPTVIFLFASLISFSTGTSYGTMGILMPLAIPLAMGIGVHNGLSGDELHHYMVINIATVLTGAVFGDHCSPISDTTILASMGSKCSLLAHVNTQMPYALSICAVSILCGYLPITLGLNVYLCLGLGVVAMIILLALVGKKVES</sequence>
<evidence type="ECO:0000256" key="1">
    <source>
        <dbReference type="ARBA" id="ARBA00004651"/>
    </source>
</evidence>
<dbReference type="PANTHER" id="PTHR43478">
    <property type="entry name" value="NA+/H+ ANTIPORTER-RELATED"/>
    <property type="match status" value="1"/>
</dbReference>
<evidence type="ECO:0000256" key="5">
    <source>
        <dbReference type="ARBA" id="ARBA00023136"/>
    </source>
</evidence>
<organism evidence="8 9">
    <name type="scientific">Campylobacter avium LMG 24591</name>
    <dbReference type="NCBI Taxonomy" id="522484"/>
    <lineage>
        <taxon>Bacteria</taxon>
        <taxon>Pseudomonadati</taxon>
        <taxon>Campylobacterota</taxon>
        <taxon>Epsilonproteobacteria</taxon>
        <taxon>Campylobacterales</taxon>
        <taxon>Campylobacteraceae</taxon>
        <taxon>Campylobacter</taxon>
    </lineage>
</organism>
<evidence type="ECO:0000313" key="9">
    <source>
        <dbReference type="Proteomes" id="UP000201169"/>
    </source>
</evidence>
<evidence type="ECO:0000256" key="2">
    <source>
        <dbReference type="ARBA" id="ARBA00022475"/>
    </source>
</evidence>
<feature type="transmembrane region" description="Helical" evidence="6">
    <location>
        <begin position="236"/>
        <end position="254"/>
    </location>
</feature>
<keyword evidence="9" id="KW-1185">Reference proteome</keyword>
<feature type="transmembrane region" description="Helical" evidence="6">
    <location>
        <begin position="430"/>
        <end position="449"/>
    </location>
</feature>
<feature type="transmembrane region" description="Helical" evidence="6">
    <location>
        <begin position="355"/>
        <end position="373"/>
    </location>
</feature>
<feature type="transmembrane region" description="Helical" evidence="6">
    <location>
        <begin position="51"/>
        <end position="82"/>
    </location>
</feature>
<dbReference type="PANTHER" id="PTHR43478:SF1">
    <property type="entry name" value="NA+_H+ ANTIPORTER NHAC-LIKE C-TERMINAL DOMAIN-CONTAINING PROTEIN"/>
    <property type="match status" value="1"/>
</dbReference>
<dbReference type="GO" id="GO:0005886">
    <property type="term" value="C:plasma membrane"/>
    <property type="evidence" value="ECO:0007669"/>
    <property type="project" value="UniProtKB-SubCell"/>
</dbReference>
<feature type="transmembrane region" description="Helical" evidence="6">
    <location>
        <begin position="549"/>
        <end position="568"/>
    </location>
</feature>
<feature type="transmembrane region" description="Helical" evidence="6">
    <location>
        <begin position="456"/>
        <end position="474"/>
    </location>
</feature>
<evidence type="ECO:0000256" key="3">
    <source>
        <dbReference type="ARBA" id="ARBA00022692"/>
    </source>
</evidence>
<feature type="transmembrane region" description="Helical" evidence="6">
    <location>
        <begin position="301"/>
        <end position="320"/>
    </location>
</feature>
<dbReference type="RefSeq" id="WP_094324927.1">
    <property type="nucleotide sequence ID" value="NZ_CP022347.1"/>
</dbReference>
<dbReference type="Proteomes" id="UP000201169">
    <property type="component" value="Chromosome"/>
</dbReference>
<dbReference type="EMBL" id="CP022347">
    <property type="protein sequence ID" value="ASQ30147.1"/>
    <property type="molecule type" value="Genomic_DNA"/>
</dbReference>
<feature type="transmembrane region" description="Helical" evidence="6">
    <location>
        <begin position="174"/>
        <end position="197"/>
    </location>
</feature>
<dbReference type="OrthoDB" id="9762978at2"/>
<keyword evidence="2" id="KW-1003">Cell membrane</keyword>
<reference evidence="8 9" key="1">
    <citation type="submission" date="2017-07" db="EMBL/GenBank/DDBJ databases">
        <title>Analysis of two Campylobacter avium genomes and identification of a novel hippuricase gene.</title>
        <authorList>
            <person name="Miller W.G."/>
            <person name="Chapman M.H."/>
            <person name="Yee E."/>
            <person name="Revez J."/>
            <person name="Bono J.L."/>
            <person name="Rossi M."/>
        </authorList>
    </citation>
    <scope>NUCLEOTIDE SEQUENCE [LARGE SCALE GENOMIC DNA]</scope>
    <source>
        <strain evidence="8 9">LMG 24591</strain>
    </source>
</reference>
<dbReference type="AlphaFoldDB" id="A0A222MVS0"/>
<keyword evidence="3 6" id="KW-0812">Transmembrane</keyword>
<dbReference type="Pfam" id="PF03553">
    <property type="entry name" value="Na_H_antiporter"/>
    <property type="match status" value="1"/>
</dbReference>
<feature type="domain" description="Na+/H+ antiporter NhaC-like C-terminal" evidence="7">
    <location>
        <begin position="210"/>
        <end position="538"/>
    </location>
</feature>
<name>A0A222MVS0_9BACT</name>
<dbReference type="KEGG" id="cavi:CAV_0481"/>
<evidence type="ECO:0000256" key="6">
    <source>
        <dbReference type="SAM" id="Phobius"/>
    </source>
</evidence>
<evidence type="ECO:0000313" key="8">
    <source>
        <dbReference type="EMBL" id="ASQ30147.1"/>
    </source>
</evidence>
<feature type="transmembrane region" description="Helical" evidence="6">
    <location>
        <begin position="26"/>
        <end position="44"/>
    </location>
</feature>